<dbReference type="RefSeq" id="WP_073266781.1">
    <property type="nucleotide sequence ID" value="NZ_FRCS01000036.1"/>
</dbReference>
<dbReference type="STRING" id="134849.SAMN05443668_13625"/>
<dbReference type="EMBL" id="FRCS01000036">
    <property type="protein sequence ID" value="SHN48207.1"/>
    <property type="molecule type" value="Genomic_DNA"/>
</dbReference>
<proteinExistence type="predicted"/>
<evidence type="ECO:0000313" key="2">
    <source>
        <dbReference type="Proteomes" id="UP000184440"/>
    </source>
</evidence>
<protein>
    <submittedName>
        <fullName evidence="1">Uncharacterized protein</fullName>
    </submittedName>
</protein>
<name>A0A1M7RPC0_9ACTN</name>
<reference evidence="1 2" key="1">
    <citation type="submission" date="2016-11" db="EMBL/GenBank/DDBJ databases">
        <authorList>
            <person name="Jaros S."/>
            <person name="Januszkiewicz K."/>
            <person name="Wedrychowicz H."/>
        </authorList>
    </citation>
    <scope>NUCLEOTIDE SEQUENCE [LARGE SCALE GENOMIC DNA]</scope>
    <source>
        <strain evidence="1 2">DSM 46144</strain>
    </source>
</reference>
<sequence>MAPTITVKDNGYGAHRITLDTWSFSVDTETGRLFRVASGPGVGPHGDADPPFELTTALGALEAGRWLSHPHYFFRVDLVRLGELAAAQVAEAAAVEAAKPAPWLTPMKASTRGTITTADIAGLWNAIGAARKSRGDLEGAYAAARAAYGVRLADAVRWRERDTTEAFHRRILAVKEPTRPRVRRARKAG</sequence>
<gene>
    <name evidence="1" type="ORF">SAMN05443668_13625</name>
</gene>
<accession>A0A1M7RPC0</accession>
<dbReference type="AlphaFoldDB" id="A0A1M7RPC0"/>
<evidence type="ECO:0000313" key="1">
    <source>
        <dbReference type="EMBL" id="SHN48207.1"/>
    </source>
</evidence>
<keyword evidence="2" id="KW-1185">Reference proteome</keyword>
<dbReference type="Proteomes" id="UP000184440">
    <property type="component" value="Unassembled WGS sequence"/>
</dbReference>
<organism evidence="1 2">
    <name type="scientific">Cryptosporangium aurantiacum</name>
    <dbReference type="NCBI Taxonomy" id="134849"/>
    <lineage>
        <taxon>Bacteria</taxon>
        <taxon>Bacillati</taxon>
        <taxon>Actinomycetota</taxon>
        <taxon>Actinomycetes</taxon>
        <taxon>Cryptosporangiales</taxon>
        <taxon>Cryptosporangiaceae</taxon>
        <taxon>Cryptosporangium</taxon>
    </lineage>
</organism>